<proteinExistence type="predicted"/>
<dbReference type="Gene3D" id="3.40.50.150">
    <property type="entry name" value="Vaccinia Virus protein VP39"/>
    <property type="match status" value="1"/>
</dbReference>
<sequence length="208" mass="22474">MKDLGVEAKREAPAAARNVVPIGDVLEGWLPDAGLVLETASGTGQHALAFAARFPHLEWQPSDPDPAALASIGAWREEAGSPSNLRAPLRIDASARDWPIDAADAVLSINMAHISPWKATLGLLDAAARILPVGAPLIFYGPWLADDVETAPSNLDFDASLKSRDSRWGLRRVEDLEKVAHKRGLRLVDRRAMPANNMMLKLLVSDPI</sequence>
<dbReference type="Pfam" id="PF06080">
    <property type="entry name" value="DUF938"/>
    <property type="match status" value="1"/>
</dbReference>
<dbReference type="InterPro" id="IPR029063">
    <property type="entry name" value="SAM-dependent_MTases_sf"/>
</dbReference>
<dbReference type="PANTHER" id="PTHR20974:SF0">
    <property type="entry name" value="UPF0585 PROTEIN CG18661"/>
    <property type="match status" value="1"/>
</dbReference>
<protein>
    <submittedName>
        <fullName evidence="1">Class I SAM-dependent methyltransferase</fullName>
    </submittedName>
</protein>
<keyword evidence="1" id="KW-0489">Methyltransferase</keyword>
<name>A0A9X2EGJ9_9SPHN</name>
<evidence type="ECO:0000313" key="2">
    <source>
        <dbReference type="Proteomes" id="UP001155128"/>
    </source>
</evidence>
<dbReference type="GO" id="GO:0032259">
    <property type="term" value="P:methylation"/>
    <property type="evidence" value="ECO:0007669"/>
    <property type="project" value="UniProtKB-KW"/>
</dbReference>
<dbReference type="InterPro" id="IPR010342">
    <property type="entry name" value="DUF938"/>
</dbReference>
<keyword evidence="2" id="KW-1185">Reference proteome</keyword>
<dbReference type="RefSeq" id="WP_252115535.1">
    <property type="nucleotide sequence ID" value="NZ_JAMSHT010000001.1"/>
</dbReference>
<keyword evidence="1" id="KW-0808">Transferase</keyword>
<dbReference type="SUPFAM" id="SSF53335">
    <property type="entry name" value="S-adenosyl-L-methionine-dependent methyltransferases"/>
    <property type="match status" value="1"/>
</dbReference>
<dbReference type="AlphaFoldDB" id="A0A9X2EGJ9"/>
<comment type="caution">
    <text evidence="1">The sequence shown here is derived from an EMBL/GenBank/DDBJ whole genome shotgun (WGS) entry which is preliminary data.</text>
</comment>
<accession>A0A9X2EGJ9</accession>
<organism evidence="1 2">
    <name type="scientific">Sphingomicrobium sediminis</name>
    <dbReference type="NCBI Taxonomy" id="2950949"/>
    <lineage>
        <taxon>Bacteria</taxon>
        <taxon>Pseudomonadati</taxon>
        <taxon>Pseudomonadota</taxon>
        <taxon>Alphaproteobacteria</taxon>
        <taxon>Sphingomonadales</taxon>
        <taxon>Sphingomonadaceae</taxon>
        <taxon>Sphingomicrobium</taxon>
    </lineage>
</organism>
<dbReference type="PANTHER" id="PTHR20974">
    <property type="entry name" value="UPF0585 PROTEIN CG18661"/>
    <property type="match status" value="1"/>
</dbReference>
<dbReference type="EMBL" id="JAMSHT010000001">
    <property type="protein sequence ID" value="MCM8557105.1"/>
    <property type="molecule type" value="Genomic_DNA"/>
</dbReference>
<evidence type="ECO:0000313" key="1">
    <source>
        <dbReference type="EMBL" id="MCM8557105.1"/>
    </source>
</evidence>
<reference evidence="1" key="1">
    <citation type="submission" date="2022-06" db="EMBL/GenBank/DDBJ databases">
        <title>Sphingomicrobium sedimins sp. nov., a marine bacterium isolated from tidal flat.</title>
        <authorList>
            <person name="Kim C.-H."/>
            <person name="Yoo Y."/>
            <person name="Kim J.-J."/>
        </authorList>
    </citation>
    <scope>NUCLEOTIDE SEQUENCE</scope>
    <source>
        <strain evidence="1">GRR-S6-50</strain>
    </source>
</reference>
<dbReference type="GO" id="GO:0008168">
    <property type="term" value="F:methyltransferase activity"/>
    <property type="evidence" value="ECO:0007669"/>
    <property type="project" value="UniProtKB-KW"/>
</dbReference>
<dbReference type="Proteomes" id="UP001155128">
    <property type="component" value="Unassembled WGS sequence"/>
</dbReference>
<gene>
    <name evidence="1" type="ORF">NDO55_04650</name>
</gene>